<evidence type="ECO:0000256" key="3">
    <source>
        <dbReference type="PROSITE-ProRule" id="PRU00023"/>
    </source>
</evidence>
<feature type="region of interest" description="Disordered" evidence="5">
    <location>
        <begin position="121"/>
        <end position="150"/>
    </location>
</feature>
<dbReference type="RefSeq" id="XP_006963032.1">
    <property type="nucleotide sequence ID" value="XM_006962970.1"/>
</dbReference>
<dbReference type="InterPro" id="IPR036770">
    <property type="entry name" value="Ankyrin_rpt-contain_sf"/>
</dbReference>
<dbReference type="InterPro" id="IPR036322">
    <property type="entry name" value="WD40_repeat_dom_sf"/>
</dbReference>
<proteinExistence type="predicted"/>
<feature type="compositionally biased region" description="Basic residues" evidence="5">
    <location>
        <begin position="726"/>
        <end position="762"/>
    </location>
</feature>
<dbReference type="KEGG" id="tre:TRIREDRAFT_104593"/>
<dbReference type="PANTHER" id="PTHR44019">
    <property type="entry name" value="WD REPEAT-CONTAINING PROTEIN 55"/>
    <property type="match status" value="1"/>
</dbReference>
<organism evidence="8">
    <name type="scientific">Hypocrea jecorina (strain QM6a)</name>
    <name type="common">Trichoderma reesei</name>
    <dbReference type="NCBI Taxonomy" id="431241"/>
    <lineage>
        <taxon>Eukaryota</taxon>
        <taxon>Fungi</taxon>
        <taxon>Dikarya</taxon>
        <taxon>Ascomycota</taxon>
        <taxon>Pezizomycotina</taxon>
        <taxon>Sordariomycetes</taxon>
        <taxon>Hypocreomycetidae</taxon>
        <taxon>Hypocreales</taxon>
        <taxon>Hypocreaceae</taxon>
        <taxon>Trichoderma</taxon>
    </lineage>
</organism>
<feature type="repeat" description="ANK" evidence="3">
    <location>
        <begin position="245"/>
        <end position="277"/>
    </location>
</feature>
<dbReference type="InterPro" id="IPR004827">
    <property type="entry name" value="bZIP"/>
</dbReference>
<dbReference type="PROSITE" id="PS50088">
    <property type="entry name" value="ANK_REPEAT"/>
    <property type="match status" value="1"/>
</dbReference>
<evidence type="ECO:0000256" key="2">
    <source>
        <dbReference type="ARBA" id="ARBA00022737"/>
    </source>
</evidence>
<dbReference type="AlphaFoldDB" id="G0RBB1"/>
<dbReference type="HOGENOM" id="CLU_359441_0_0_1"/>
<dbReference type="Pfam" id="PF12796">
    <property type="entry name" value="Ank_2"/>
    <property type="match status" value="1"/>
</dbReference>
<dbReference type="Gene3D" id="2.130.10.10">
    <property type="entry name" value="YVTN repeat-like/Quinoprotein amine dehydrogenase"/>
    <property type="match status" value="2"/>
</dbReference>
<evidence type="ECO:0000313" key="8">
    <source>
        <dbReference type="Proteomes" id="UP000008984"/>
    </source>
</evidence>
<dbReference type="InterPro" id="IPR050505">
    <property type="entry name" value="WDR55/POC1"/>
</dbReference>
<dbReference type="SUPFAM" id="SSF50978">
    <property type="entry name" value="WD40 repeat-like"/>
    <property type="match status" value="1"/>
</dbReference>
<evidence type="ECO:0000256" key="1">
    <source>
        <dbReference type="ARBA" id="ARBA00022574"/>
    </source>
</evidence>
<accession>G0RBB1</accession>
<reference evidence="7 8" key="1">
    <citation type="journal article" date="2008" name="Nat. Biotechnol.">
        <title>Genome sequencing and analysis of the biomass-degrading fungus Trichoderma reesei (syn. Hypocrea jecorina).</title>
        <authorList>
            <person name="Martinez D."/>
            <person name="Berka R.M."/>
            <person name="Henrissat B."/>
            <person name="Saloheimo M."/>
            <person name="Arvas M."/>
            <person name="Baker S.E."/>
            <person name="Chapman J."/>
            <person name="Chertkov O."/>
            <person name="Coutinho P.M."/>
            <person name="Cullen D."/>
            <person name="Danchin E.G."/>
            <person name="Grigoriev I.V."/>
            <person name="Harris P."/>
            <person name="Jackson M."/>
            <person name="Kubicek C.P."/>
            <person name="Han C.S."/>
            <person name="Ho I."/>
            <person name="Larrondo L.F."/>
            <person name="de Leon A.L."/>
            <person name="Magnuson J.K."/>
            <person name="Merino S."/>
            <person name="Misra M."/>
            <person name="Nelson B."/>
            <person name="Putnam N."/>
            <person name="Robbertse B."/>
            <person name="Salamov A.A."/>
            <person name="Schmoll M."/>
            <person name="Terry A."/>
            <person name="Thayer N."/>
            <person name="Westerholm-Parvinen A."/>
            <person name="Schoch C.L."/>
            <person name="Yao J."/>
            <person name="Barabote R."/>
            <person name="Nelson M.A."/>
            <person name="Detter C."/>
            <person name="Bruce D."/>
            <person name="Kuske C.R."/>
            <person name="Xie G."/>
            <person name="Richardson P."/>
            <person name="Rokhsar D.S."/>
            <person name="Lucas S.M."/>
            <person name="Rubin E.M."/>
            <person name="Dunn-Coleman N."/>
            <person name="Ward M."/>
            <person name="Brettin T.S."/>
        </authorList>
    </citation>
    <scope>NUCLEOTIDE SEQUENCE [LARGE SCALE GENOMIC DNA]</scope>
    <source>
        <strain evidence="7 8">QM6a</strain>
    </source>
</reference>
<dbReference type="SUPFAM" id="SSF48403">
    <property type="entry name" value="Ankyrin repeat"/>
    <property type="match status" value="1"/>
</dbReference>
<keyword evidence="8" id="KW-1185">Reference proteome</keyword>
<protein>
    <submittedName>
        <fullName evidence="7">WD40-repeat-containing/Ankyrin domain-containing protein</fullName>
    </submittedName>
</protein>
<dbReference type="OrthoDB" id="341259at2759"/>
<dbReference type="GO" id="GO:0003700">
    <property type="term" value="F:DNA-binding transcription factor activity"/>
    <property type="evidence" value="ECO:0007669"/>
    <property type="project" value="InterPro"/>
</dbReference>
<keyword evidence="2" id="KW-0677">Repeat</keyword>
<dbReference type="InterPro" id="IPR002110">
    <property type="entry name" value="Ankyrin_rpt"/>
</dbReference>
<feature type="compositionally biased region" description="Basic and acidic residues" evidence="5">
    <location>
        <begin position="128"/>
        <end position="141"/>
    </location>
</feature>
<feature type="region of interest" description="Disordered" evidence="5">
    <location>
        <begin position="700"/>
        <end position="779"/>
    </location>
</feature>
<dbReference type="Gene3D" id="1.25.40.20">
    <property type="entry name" value="Ankyrin repeat-containing domain"/>
    <property type="match status" value="1"/>
</dbReference>
<dbReference type="VEuPathDB" id="FungiDB:TRIREDRAFT_104593"/>
<dbReference type="STRING" id="431241.G0RBB1"/>
<dbReference type="InterPro" id="IPR015943">
    <property type="entry name" value="WD40/YVTN_repeat-like_dom_sf"/>
</dbReference>
<dbReference type="InterPro" id="IPR001680">
    <property type="entry name" value="WD40_rpt"/>
</dbReference>
<gene>
    <name evidence="7" type="ORF">TRIREDRAFT_104593</name>
</gene>
<feature type="repeat" description="WD" evidence="4">
    <location>
        <begin position="625"/>
        <end position="649"/>
    </location>
</feature>
<evidence type="ECO:0000256" key="5">
    <source>
        <dbReference type="SAM" id="MobiDB-lite"/>
    </source>
</evidence>
<keyword evidence="3" id="KW-0040">ANK repeat</keyword>
<feature type="domain" description="BZIP" evidence="6">
    <location>
        <begin position="745"/>
        <end position="759"/>
    </location>
</feature>
<sequence length="779" mass="87256">MSAVILAYQCFFRFPSLSPVGDCETGSVDFLLSKSFKSLCRWMQRAEGILDGVSWGFLPPTAADNARLDTTFPVFKELIEALDEYTDAVGRGGSIVETLAEKILSLMNSLPKIVFEAEDEVTEDCDDDGSKDQEVGDHDGHQLAPDSFPELPPMPTFLSVEEIWSWDSMSMYPLPVVGPELVAAAEAGDSNAVARLLEQAEVRHCDHKVAQLGGDALIAATKAGHIGIVDMLSKAGISMDKRDELGQTALFHAVRRHDKPLIDLLIDRGVDKGASDHQDKTAWVLAIEEGDWELIIRLLDETACSRFPQAWNQTPIQWARKRGHGAAAAILEELQERLLRREMIEGLNGLRCHDHELLDYDDEPANLEEDDVEGPQESIIRGNDWYALVKPQPQGSFDIELVDTSKPGFPLRFAAHRRSSESALFSHFLARELEARRSPETRKGSEGEVDDSIGCACVSLDEQTVATAYGRVIKVRDAATEQVRCRLQLDHWVGAIDLSATGRILVCGFQHSSSILRVFNVERGRWIRDYDLPRYSGIDCVKLSPDGRFVAAAGYSLYNNVYIYDLKKTQRCPPQLIKNTARVKYMAFSSDGKYLAIAGDHELSVWDWALGEQLFCSLTLWHNTTAISFTPDDRWIVRASDDGCVRFWDREDGHLKCTLVAHAEVIRYMAFDTNGRFTTATPEKAVRVWSYRVGDGKYGVRDGKGDGLNIPQAVDVPEESKEQKSRGNRKSRGSKKNRRSRKSQRSRKNRRSQKRRRGRKGVTRPEGGQPEEGVRMPLD</sequence>
<keyword evidence="1 4" id="KW-0853">WD repeat</keyword>
<dbReference type="GeneID" id="18480884"/>
<evidence type="ECO:0000313" key="7">
    <source>
        <dbReference type="EMBL" id="EGR51572.1"/>
    </source>
</evidence>
<dbReference type="SMART" id="SM00320">
    <property type="entry name" value="WD40"/>
    <property type="match status" value="6"/>
</dbReference>
<name>G0RBB1_HYPJQ</name>
<dbReference type="PANTHER" id="PTHR44019:SF8">
    <property type="entry name" value="POC1 CENTRIOLAR PROTEIN HOMOLOG"/>
    <property type="match status" value="1"/>
</dbReference>
<evidence type="ECO:0000259" key="6">
    <source>
        <dbReference type="PROSITE" id="PS00036"/>
    </source>
</evidence>
<dbReference type="Pfam" id="PF00400">
    <property type="entry name" value="WD40"/>
    <property type="match status" value="2"/>
</dbReference>
<dbReference type="Proteomes" id="UP000008984">
    <property type="component" value="Unassembled WGS sequence"/>
</dbReference>
<dbReference type="SMART" id="SM00248">
    <property type="entry name" value="ANK"/>
    <property type="match status" value="3"/>
</dbReference>
<dbReference type="PROSITE" id="PS50082">
    <property type="entry name" value="WD_REPEATS_2"/>
    <property type="match status" value="1"/>
</dbReference>
<dbReference type="eggNOG" id="KOG0266">
    <property type="taxonomic scope" value="Eukaryota"/>
</dbReference>
<dbReference type="EMBL" id="GL985058">
    <property type="protein sequence ID" value="EGR51572.1"/>
    <property type="molecule type" value="Genomic_DNA"/>
</dbReference>
<dbReference type="PROSITE" id="PS00036">
    <property type="entry name" value="BZIP_BASIC"/>
    <property type="match status" value="1"/>
</dbReference>
<evidence type="ECO:0000256" key="4">
    <source>
        <dbReference type="PROSITE-ProRule" id="PRU00221"/>
    </source>
</evidence>